<organism evidence="2 3">
    <name type="scientific">Sporormia fimetaria CBS 119925</name>
    <dbReference type="NCBI Taxonomy" id="1340428"/>
    <lineage>
        <taxon>Eukaryota</taxon>
        <taxon>Fungi</taxon>
        <taxon>Dikarya</taxon>
        <taxon>Ascomycota</taxon>
        <taxon>Pezizomycotina</taxon>
        <taxon>Dothideomycetes</taxon>
        <taxon>Pleosporomycetidae</taxon>
        <taxon>Pleosporales</taxon>
        <taxon>Sporormiaceae</taxon>
        <taxon>Sporormia</taxon>
    </lineage>
</organism>
<reference evidence="2" key="1">
    <citation type="journal article" date="2020" name="Stud. Mycol.">
        <title>101 Dothideomycetes genomes: a test case for predicting lifestyles and emergence of pathogens.</title>
        <authorList>
            <person name="Haridas S."/>
            <person name="Albert R."/>
            <person name="Binder M."/>
            <person name="Bloem J."/>
            <person name="Labutti K."/>
            <person name="Salamov A."/>
            <person name="Andreopoulos B."/>
            <person name="Baker S."/>
            <person name="Barry K."/>
            <person name="Bills G."/>
            <person name="Bluhm B."/>
            <person name="Cannon C."/>
            <person name="Castanera R."/>
            <person name="Culley D."/>
            <person name="Daum C."/>
            <person name="Ezra D."/>
            <person name="Gonzalez J."/>
            <person name="Henrissat B."/>
            <person name="Kuo A."/>
            <person name="Liang C."/>
            <person name="Lipzen A."/>
            <person name="Lutzoni F."/>
            <person name="Magnuson J."/>
            <person name="Mondo S."/>
            <person name="Nolan M."/>
            <person name="Ohm R."/>
            <person name="Pangilinan J."/>
            <person name="Park H.-J."/>
            <person name="Ramirez L."/>
            <person name="Alfaro M."/>
            <person name="Sun H."/>
            <person name="Tritt A."/>
            <person name="Yoshinaga Y."/>
            <person name="Zwiers L.-H."/>
            <person name="Turgeon B."/>
            <person name="Goodwin S."/>
            <person name="Spatafora J."/>
            <person name="Crous P."/>
            <person name="Grigoriev I."/>
        </authorList>
    </citation>
    <scope>NUCLEOTIDE SEQUENCE</scope>
    <source>
        <strain evidence="2">CBS 119925</strain>
    </source>
</reference>
<protein>
    <submittedName>
        <fullName evidence="2">Uncharacterized protein</fullName>
    </submittedName>
</protein>
<name>A0A6A6VDX8_9PLEO</name>
<dbReference type="Proteomes" id="UP000799440">
    <property type="component" value="Unassembled WGS sequence"/>
</dbReference>
<evidence type="ECO:0000256" key="1">
    <source>
        <dbReference type="SAM" id="MobiDB-lite"/>
    </source>
</evidence>
<keyword evidence="3" id="KW-1185">Reference proteome</keyword>
<dbReference type="OrthoDB" id="3942453at2759"/>
<dbReference type="AlphaFoldDB" id="A0A6A6VDX8"/>
<feature type="region of interest" description="Disordered" evidence="1">
    <location>
        <begin position="127"/>
        <end position="172"/>
    </location>
</feature>
<gene>
    <name evidence="2" type="ORF">M011DRAFT_457879</name>
</gene>
<accession>A0A6A6VDX8</accession>
<feature type="compositionally biased region" description="Low complexity" evidence="1">
    <location>
        <begin position="94"/>
        <end position="106"/>
    </location>
</feature>
<feature type="compositionally biased region" description="Low complexity" evidence="1">
    <location>
        <begin position="148"/>
        <end position="167"/>
    </location>
</feature>
<feature type="region of interest" description="Disordered" evidence="1">
    <location>
        <begin position="86"/>
        <end position="107"/>
    </location>
</feature>
<dbReference type="EMBL" id="MU006570">
    <property type="protein sequence ID" value="KAF2747944.1"/>
    <property type="molecule type" value="Genomic_DNA"/>
</dbReference>
<evidence type="ECO:0000313" key="2">
    <source>
        <dbReference type="EMBL" id="KAF2747944.1"/>
    </source>
</evidence>
<proteinExistence type="predicted"/>
<evidence type="ECO:0000313" key="3">
    <source>
        <dbReference type="Proteomes" id="UP000799440"/>
    </source>
</evidence>
<sequence length="185" mass="20221">MCKAELNVSLLPCRHRWFHLVDGCTPTTDLSNCGSKLGLQGWEIKCEFCPFCAEWDASASEYKLIGNDSTPAVGGLTRTPSISLRAARRESRRGSLSRSNSSTSITAMASEKNKAMNARVDAYLCVTPPESSRPAPLQEADDEEASEGSTDGSLRRSSTSSQTKTSGFMQKFRTKSQKYSFGMLK</sequence>